<evidence type="ECO:0000313" key="1">
    <source>
        <dbReference type="EMBL" id="MCP2259806.1"/>
    </source>
</evidence>
<evidence type="ECO:0000313" key="2">
    <source>
        <dbReference type="Proteomes" id="UP001205311"/>
    </source>
</evidence>
<protein>
    <recommendedName>
        <fullName evidence="3">DUF4255 domain-containing protein</fullName>
    </recommendedName>
</protein>
<comment type="caution">
    <text evidence="1">The sequence shown here is derived from an EMBL/GenBank/DDBJ whole genome shotgun (WGS) entry which is preliminary data.</text>
</comment>
<gene>
    <name evidence="1" type="ORF">LX15_003515</name>
</gene>
<reference evidence="1 2" key="1">
    <citation type="submission" date="2022-06" db="EMBL/GenBank/DDBJ databases">
        <title>Genomic Encyclopedia of Archaeal and Bacterial Type Strains, Phase II (KMG-II): from individual species to whole genera.</title>
        <authorList>
            <person name="Goeker M."/>
        </authorList>
    </citation>
    <scope>NUCLEOTIDE SEQUENCE [LARGE SCALE GENOMIC DNA]</scope>
    <source>
        <strain evidence="1 2">DSM 40477</strain>
    </source>
</reference>
<proteinExistence type="predicted"/>
<keyword evidence="2" id="KW-1185">Reference proteome</keyword>
<dbReference type="Proteomes" id="UP001205311">
    <property type="component" value="Unassembled WGS sequence"/>
</dbReference>
<name>A0ABT1HWC6_STRSD</name>
<dbReference type="RefSeq" id="WP_253670691.1">
    <property type="nucleotide sequence ID" value="NZ_JAMTCP010000020.1"/>
</dbReference>
<organism evidence="1 2">
    <name type="scientific">Streptoalloteichus tenebrarius (strain ATCC 17920 / DSM 40477 / JCM 4838 / CBS 697.72 / NBRC 16177 / NCIMB 11028 / NRRL B-12390 / A12253. 1 / ISP 5477)</name>
    <name type="common">Streptomyces tenebrarius</name>
    <dbReference type="NCBI Taxonomy" id="1933"/>
    <lineage>
        <taxon>Bacteria</taxon>
        <taxon>Bacillati</taxon>
        <taxon>Actinomycetota</taxon>
        <taxon>Actinomycetes</taxon>
        <taxon>Pseudonocardiales</taxon>
        <taxon>Pseudonocardiaceae</taxon>
        <taxon>Streptoalloteichus</taxon>
    </lineage>
</organism>
<sequence length="344" mass="37537">MNSGFVDDFTVPWAPDPTGLWTATAEASASHLGQDGTGMRIIACAGSPAGPVPSVHRVFQPALDLREVAELRLWTRGDRAATGCPDRPYYLVLEAAADVDDRSSRWSRYIRLAQANRWELQRFFLEDMPAALRGAVGVLRLRGTSRTNAFEACVDDLCAWRSQVVRDVEAALVARLHGRIFVEDNGTTTAVPAIMNVPGSPAVDGLPHILVSPWAVLPLAADGGEECDNDTEAGVYVRPRPQQVRLDYRIDVRAGEWGQRGQILEWILSEFGSVPRLVVGNEPLPLVPFEPSATATGASRPGVTPLYYRVVAPFEVGRRVFRPRATPFVVTAHRHGDAAEVTPV</sequence>
<accession>A0ABT1HWC6</accession>
<dbReference type="EMBL" id="JAMTCP010000020">
    <property type="protein sequence ID" value="MCP2259806.1"/>
    <property type="molecule type" value="Genomic_DNA"/>
</dbReference>
<evidence type="ECO:0008006" key="3">
    <source>
        <dbReference type="Google" id="ProtNLM"/>
    </source>
</evidence>